<dbReference type="GO" id="GO:0000287">
    <property type="term" value="F:magnesium ion binding"/>
    <property type="evidence" value="ECO:0007669"/>
    <property type="project" value="UniProtKB-UniRule"/>
</dbReference>
<comment type="caution">
    <text evidence="20">The sequence shown here is derived from an EMBL/GenBank/DDBJ whole genome shotgun (WGS) entry which is preliminary data.</text>
</comment>
<dbReference type="EC" id="2.7.1.40" evidence="5 16"/>
<dbReference type="InterPro" id="IPR015813">
    <property type="entry name" value="Pyrv/PenolPyrv_kinase-like_dom"/>
</dbReference>
<keyword evidence="9" id="KW-0547">Nucleotide-binding</keyword>
<sequence length="473" mass="52551">MRKTKIVCTLGPATDEGNVLEQLIQEGMDVARFNFSHGTHEEQKARLDRLKELRTKYDRPIAAMLDTKGPEIRIGCFKEGEAVLEEGQIFTLVSRNVEGTRDYVSITYKELYKDVSPGDTILIDDGLIEMEVKEISGEDIACLVRNGGRLSDQKGVNIPGTELNMEFLSKKDRADLLFGIQEDFDFVAASFTRTAEDIREMRLLLDENGGRDINIIAKIENQQGVDHIDEIIEAADGIMIARGDMGVEIPLERVPVIQQTIIRKVYCAGKQVITATQMLDSMMEHPRPTRAETSDIANAIYQGTSAIMLSGETAAGKYPVRALQTIVRVASYMEQNINYNEIFKKRDRAEDPDITNAISHATCMTAMDLKANIILAASETGFTARMISKYRPGCMIGGCSSSRKVCRQLNMSWGIYPLYTKEEYSSEILCLRAMEAAKRHGLVEDGDKIVFTGGVPLGIPGKTNLIRVCIVGE</sequence>
<evidence type="ECO:0000259" key="19">
    <source>
        <dbReference type="Pfam" id="PF02887"/>
    </source>
</evidence>
<dbReference type="AlphaFoldDB" id="A0A844FAX3"/>
<dbReference type="UniPathway" id="UPA00109">
    <property type="reaction ID" value="UER00188"/>
</dbReference>
<feature type="domain" description="Pyruvate kinase barrel" evidence="18">
    <location>
        <begin position="1"/>
        <end position="322"/>
    </location>
</feature>
<evidence type="ECO:0000256" key="17">
    <source>
        <dbReference type="RuleBase" id="RU000504"/>
    </source>
</evidence>
<proteinExistence type="inferred from homology"/>
<keyword evidence="14 17" id="KW-0324">Glycolysis</keyword>
<keyword evidence="8" id="KW-0479">Metal-binding</keyword>
<reference evidence="20 21" key="1">
    <citation type="submission" date="2019-08" db="EMBL/GenBank/DDBJ databases">
        <title>In-depth cultivation of the pig gut microbiome towards novel bacterial diversity and tailored functional studies.</title>
        <authorList>
            <person name="Wylensek D."/>
            <person name="Hitch T.C.A."/>
            <person name="Clavel T."/>
        </authorList>
    </citation>
    <scope>NUCLEOTIDE SEQUENCE [LARGE SCALE GENOMIC DNA]</scope>
    <source>
        <strain evidence="20 21">BL-389-WT-3D</strain>
    </source>
</reference>
<dbReference type="SUPFAM" id="SSF50800">
    <property type="entry name" value="PK beta-barrel domain-like"/>
    <property type="match status" value="1"/>
</dbReference>
<dbReference type="GO" id="GO:0004743">
    <property type="term" value="F:pyruvate kinase activity"/>
    <property type="evidence" value="ECO:0007669"/>
    <property type="project" value="UniProtKB-UniRule"/>
</dbReference>
<dbReference type="InterPro" id="IPR015795">
    <property type="entry name" value="Pyrv_Knase_C"/>
</dbReference>
<dbReference type="Gene3D" id="2.40.33.10">
    <property type="entry name" value="PK beta-barrel domain-like"/>
    <property type="match status" value="1"/>
</dbReference>
<evidence type="ECO:0000256" key="9">
    <source>
        <dbReference type="ARBA" id="ARBA00022741"/>
    </source>
</evidence>
<dbReference type="SUPFAM" id="SSF52935">
    <property type="entry name" value="PK C-terminal domain-like"/>
    <property type="match status" value="1"/>
</dbReference>
<evidence type="ECO:0000256" key="4">
    <source>
        <dbReference type="ARBA" id="ARBA00008663"/>
    </source>
</evidence>
<evidence type="ECO:0000256" key="8">
    <source>
        <dbReference type="ARBA" id="ARBA00022723"/>
    </source>
</evidence>
<dbReference type="Pfam" id="PF02887">
    <property type="entry name" value="PK_C"/>
    <property type="match status" value="1"/>
</dbReference>
<evidence type="ECO:0000256" key="16">
    <source>
        <dbReference type="NCBIfam" id="TIGR01064"/>
    </source>
</evidence>
<evidence type="ECO:0000256" key="15">
    <source>
        <dbReference type="ARBA" id="ARBA00023317"/>
    </source>
</evidence>
<dbReference type="NCBIfam" id="NF004978">
    <property type="entry name" value="PRK06354.1"/>
    <property type="match status" value="1"/>
</dbReference>
<evidence type="ECO:0000256" key="12">
    <source>
        <dbReference type="ARBA" id="ARBA00022842"/>
    </source>
</evidence>
<dbReference type="InterPro" id="IPR036918">
    <property type="entry name" value="Pyrv_Knase_C_sf"/>
</dbReference>
<keyword evidence="7 17" id="KW-0808">Transferase</keyword>
<evidence type="ECO:0000256" key="7">
    <source>
        <dbReference type="ARBA" id="ARBA00022679"/>
    </source>
</evidence>
<dbReference type="EMBL" id="VUMB01000009">
    <property type="protein sequence ID" value="MSS39885.1"/>
    <property type="molecule type" value="Genomic_DNA"/>
</dbReference>
<dbReference type="PRINTS" id="PR01050">
    <property type="entry name" value="PYRUVTKNASE"/>
</dbReference>
<accession>A0A844FAX3</accession>
<comment type="cofactor">
    <cofactor evidence="2">
        <name>K(+)</name>
        <dbReference type="ChEBI" id="CHEBI:29103"/>
    </cofactor>
</comment>
<evidence type="ECO:0000259" key="18">
    <source>
        <dbReference type="Pfam" id="PF00224"/>
    </source>
</evidence>
<evidence type="ECO:0000313" key="21">
    <source>
        <dbReference type="Proteomes" id="UP000462363"/>
    </source>
</evidence>
<dbReference type="InterPro" id="IPR015793">
    <property type="entry name" value="Pyrv_Knase_brl"/>
</dbReference>
<dbReference type="InterPro" id="IPR040442">
    <property type="entry name" value="Pyrv_kinase-like_dom_sf"/>
</dbReference>
<evidence type="ECO:0000256" key="1">
    <source>
        <dbReference type="ARBA" id="ARBA00001946"/>
    </source>
</evidence>
<dbReference type="InterPro" id="IPR018209">
    <property type="entry name" value="Pyrv_Knase_AS"/>
</dbReference>
<dbReference type="Gene3D" id="3.20.20.60">
    <property type="entry name" value="Phosphoenolpyruvate-binding domains"/>
    <property type="match status" value="1"/>
</dbReference>
<evidence type="ECO:0000256" key="14">
    <source>
        <dbReference type="ARBA" id="ARBA00023152"/>
    </source>
</evidence>
<evidence type="ECO:0000256" key="2">
    <source>
        <dbReference type="ARBA" id="ARBA00001958"/>
    </source>
</evidence>
<dbReference type="InterPro" id="IPR015806">
    <property type="entry name" value="Pyrv_Knase_insert_dom_sf"/>
</dbReference>
<evidence type="ECO:0000256" key="10">
    <source>
        <dbReference type="ARBA" id="ARBA00022777"/>
    </source>
</evidence>
<dbReference type="SUPFAM" id="SSF51621">
    <property type="entry name" value="Phosphoenolpyruvate/pyruvate domain"/>
    <property type="match status" value="1"/>
</dbReference>
<evidence type="ECO:0000256" key="5">
    <source>
        <dbReference type="ARBA" id="ARBA00012142"/>
    </source>
</evidence>
<evidence type="ECO:0000256" key="6">
    <source>
        <dbReference type="ARBA" id="ARBA00018587"/>
    </source>
</evidence>
<dbReference type="FunFam" id="2.40.33.10:FF:000001">
    <property type="entry name" value="Pyruvate kinase"/>
    <property type="match status" value="1"/>
</dbReference>
<evidence type="ECO:0000313" key="20">
    <source>
        <dbReference type="EMBL" id="MSS39885.1"/>
    </source>
</evidence>
<dbReference type="InterPro" id="IPR011037">
    <property type="entry name" value="Pyrv_Knase-like_insert_dom_sf"/>
</dbReference>
<dbReference type="RefSeq" id="WP_154321984.1">
    <property type="nucleotide sequence ID" value="NZ_CP045695.1"/>
</dbReference>
<dbReference type="NCBIfam" id="TIGR01064">
    <property type="entry name" value="pyruv_kin"/>
    <property type="match status" value="1"/>
</dbReference>
<dbReference type="Proteomes" id="UP000462363">
    <property type="component" value="Unassembled WGS sequence"/>
</dbReference>
<keyword evidence="13" id="KW-0630">Potassium</keyword>
<keyword evidence="10 17" id="KW-0418">Kinase</keyword>
<dbReference type="Pfam" id="PF00224">
    <property type="entry name" value="PK"/>
    <property type="match status" value="1"/>
</dbReference>
<comment type="pathway">
    <text evidence="3 17">Carbohydrate degradation; glycolysis; pyruvate from D-glyceraldehyde 3-phosphate: step 5/5.</text>
</comment>
<keyword evidence="12 17" id="KW-0460">Magnesium</keyword>
<keyword evidence="15 20" id="KW-0670">Pyruvate</keyword>
<dbReference type="PROSITE" id="PS00110">
    <property type="entry name" value="PYRUVATE_KINASE"/>
    <property type="match status" value="1"/>
</dbReference>
<comment type="similarity">
    <text evidence="4 17">Belongs to the pyruvate kinase family.</text>
</comment>
<dbReference type="PANTHER" id="PTHR11817">
    <property type="entry name" value="PYRUVATE KINASE"/>
    <property type="match status" value="1"/>
</dbReference>
<dbReference type="GO" id="GO:0030955">
    <property type="term" value="F:potassium ion binding"/>
    <property type="evidence" value="ECO:0007669"/>
    <property type="project" value="UniProtKB-UniRule"/>
</dbReference>
<dbReference type="FunFam" id="3.20.20.60:FF:000025">
    <property type="entry name" value="Pyruvate kinase"/>
    <property type="match status" value="1"/>
</dbReference>
<protein>
    <recommendedName>
        <fullName evidence="6 16">Pyruvate kinase</fullName>
        <ecNumber evidence="5 16">2.7.1.40</ecNumber>
    </recommendedName>
</protein>
<gene>
    <name evidence="20" type="primary">pyk</name>
    <name evidence="20" type="ORF">FYJ37_05865</name>
</gene>
<organism evidence="20 21">
    <name type="scientific">Clostridium scindens (strain JCM 10418 / VPI 12708)</name>
    <dbReference type="NCBI Taxonomy" id="29347"/>
    <lineage>
        <taxon>Bacteria</taxon>
        <taxon>Bacillati</taxon>
        <taxon>Bacillota</taxon>
        <taxon>Clostridia</taxon>
        <taxon>Lachnospirales</taxon>
        <taxon>Lachnospiraceae</taxon>
    </lineage>
</organism>
<dbReference type="GO" id="GO:0005524">
    <property type="term" value="F:ATP binding"/>
    <property type="evidence" value="ECO:0007669"/>
    <property type="project" value="UniProtKB-KW"/>
</dbReference>
<evidence type="ECO:0000256" key="13">
    <source>
        <dbReference type="ARBA" id="ARBA00022958"/>
    </source>
</evidence>
<keyword evidence="11" id="KW-0067">ATP-binding</keyword>
<evidence type="ECO:0000256" key="11">
    <source>
        <dbReference type="ARBA" id="ARBA00022840"/>
    </source>
</evidence>
<evidence type="ECO:0000256" key="3">
    <source>
        <dbReference type="ARBA" id="ARBA00004997"/>
    </source>
</evidence>
<comment type="cofactor">
    <cofactor evidence="1">
        <name>Mg(2+)</name>
        <dbReference type="ChEBI" id="CHEBI:18420"/>
    </cofactor>
</comment>
<dbReference type="Gene3D" id="3.40.1380.20">
    <property type="entry name" value="Pyruvate kinase, C-terminal domain"/>
    <property type="match status" value="1"/>
</dbReference>
<dbReference type="InterPro" id="IPR001697">
    <property type="entry name" value="Pyr_Knase"/>
</dbReference>
<dbReference type="NCBIfam" id="NF004491">
    <property type="entry name" value="PRK05826.1"/>
    <property type="match status" value="1"/>
</dbReference>
<dbReference type="GO" id="GO:0016301">
    <property type="term" value="F:kinase activity"/>
    <property type="evidence" value="ECO:0007669"/>
    <property type="project" value="UniProtKB-KW"/>
</dbReference>
<comment type="catalytic activity">
    <reaction evidence="17">
        <text>pyruvate + ATP = phosphoenolpyruvate + ADP + H(+)</text>
        <dbReference type="Rhea" id="RHEA:18157"/>
        <dbReference type="ChEBI" id="CHEBI:15361"/>
        <dbReference type="ChEBI" id="CHEBI:15378"/>
        <dbReference type="ChEBI" id="CHEBI:30616"/>
        <dbReference type="ChEBI" id="CHEBI:58702"/>
        <dbReference type="ChEBI" id="CHEBI:456216"/>
        <dbReference type="EC" id="2.7.1.40"/>
    </reaction>
</comment>
<feature type="domain" description="Pyruvate kinase C-terminal" evidence="19">
    <location>
        <begin position="356"/>
        <end position="469"/>
    </location>
</feature>
<name>A0A844FAX3_CLOSV</name>